<gene>
    <name evidence="1" type="ORF">L1987_09043</name>
</gene>
<evidence type="ECO:0000313" key="2">
    <source>
        <dbReference type="Proteomes" id="UP001056120"/>
    </source>
</evidence>
<proteinExistence type="predicted"/>
<dbReference type="EMBL" id="CM042020">
    <property type="protein sequence ID" value="KAI3821475.1"/>
    <property type="molecule type" value="Genomic_DNA"/>
</dbReference>
<dbReference type="Proteomes" id="UP001056120">
    <property type="component" value="Linkage Group LG03"/>
</dbReference>
<evidence type="ECO:0000313" key="1">
    <source>
        <dbReference type="EMBL" id="KAI3821475.1"/>
    </source>
</evidence>
<name>A0ACB9JMD3_9ASTR</name>
<accession>A0ACB9JMD3</accession>
<organism evidence="1 2">
    <name type="scientific">Smallanthus sonchifolius</name>
    <dbReference type="NCBI Taxonomy" id="185202"/>
    <lineage>
        <taxon>Eukaryota</taxon>
        <taxon>Viridiplantae</taxon>
        <taxon>Streptophyta</taxon>
        <taxon>Embryophyta</taxon>
        <taxon>Tracheophyta</taxon>
        <taxon>Spermatophyta</taxon>
        <taxon>Magnoliopsida</taxon>
        <taxon>eudicotyledons</taxon>
        <taxon>Gunneridae</taxon>
        <taxon>Pentapetalae</taxon>
        <taxon>asterids</taxon>
        <taxon>campanulids</taxon>
        <taxon>Asterales</taxon>
        <taxon>Asteraceae</taxon>
        <taxon>Asteroideae</taxon>
        <taxon>Heliantheae alliance</taxon>
        <taxon>Millerieae</taxon>
        <taxon>Smallanthus</taxon>
    </lineage>
</organism>
<keyword evidence="2" id="KW-1185">Reference proteome</keyword>
<protein>
    <submittedName>
        <fullName evidence="1">Uncharacterized protein</fullName>
    </submittedName>
</protein>
<reference evidence="2" key="1">
    <citation type="journal article" date="2022" name="Mol. Ecol. Resour.">
        <title>The genomes of chicory, endive, great burdock and yacon provide insights into Asteraceae palaeo-polyploidization history and plant inulin production.</title>
        <authorList>
            <person name="Fan W."/>
            <person name="Wang S."/>
            <person name="Wang H."/>
            <person name="Wang A."/>
            <person name="Jiang F."/>
            <person name="Liu H."/>
            <person name="Zhao H."/>
            <person name="Xu D."/>
            <person name="Zhang Y."/>
        </authorList>
    </citation>
    <scope>NUCLEOTIDE SEQUENCE [LARGE SCALE GENOMIC DNA]</scope>
    <source>
        <strain evidence="2">cv. Yunnan</strain>
    </source>
</reference>
<sequence length="330" mass="37004">MKSSSKINNRVIADIPLFGHILGEVKEEVPDVDPQLQVKSSSSKEEVEQVQGNQEAEFEVEQNIEQEMEQPVQESQFIDKEIENLDPLDFHVHDVNIEAEAHVDTEVQRNVEVEVDSSETLDEGIYGTNSDYEKEEPLDKKIKTGLESLTSSSESLFDIPEHLTPTHSPILVPPPSPQPSLQHAPVPTPHASPAPDLSSSVPRVKTLSVEVKKLQEKVTKQDKVIEGLKTELRECTEEVKDLKMELSNSRLQWLNLLSKEPLPQLRGRPLLPMDLLPLPLLKNPQSALTIFTGPVAKTKESMEVKNEETEFDLPSISERKAARERGKGKE</sequence>
<comment type="caution">
    <text evidence="1">The sequence shown here is derived from an EMBL/GenBank/DDBJ whole genome shotgun (WGS) entry which is preliminary data.</text>
</comment>
<reference evidence="1 2" key="2">
    <citation type="journal article" date="2022" name="Mol. Ecol. Resour.">
        <title>The genomes of chicory, endive, great burdock and yacon provide insights into Asteraceae paleo-polyploidization history and plant inulin production.</title>
        <authorList>
            <person name="Fan W."/>
            <person name="Wang S."/>
            <person name="Wang H."/>
            <person name="Wang A."/>
            <person name="Jiang F."/>
            <person name="Liu H."/>
            <person name="Zhao H."/>
            <person name="Xu D."/>
            <person name="Zhang Y."/>
        </authorList>
    </citation>
    <scope>NUCLEOTIDE SEQUENCE [LARGE SCALE GENOMIC DNA]</scope>
    <source>
        <strain evidence="2">cv. Yunnan</strain>
        <tissue evidence="1">Leaves</tissue>
    </source>
</reference>